<organism evidence="4">
    <name type="scientific">Soboliphyme baturini</name>
    <dbReference type="NCBI Taxonomy" id="241478"/>
    <lineage>
        <taxon>Eukaryota</taxon>
        <taxon>Metazoa</taxon>
        <taxon>Ecdysozoa</taxon>
        <taxon>Nematoda</taxon>
        <taxon>Enoplea</taxon>
        <taxon>Dorylaimia</taxon>
        <taxon>Dioctophymatida</taxon>
        <taxon>Dioctophymatoidea</taxon>
        <taxon>Soboliphymatidae</taxon>
        <taxon>Soboliphyme</taxon>
    </lineage>
</organism>
<evidence type="ECO:0000256" key="1">
    <source>
        <dbReference type="SAM" id="MobiDB-lite"/>
    </source>
</evidence>
<evidence type="ECO:0000313" key="3">
    <source>
        <dbReference type="Proteomes" id="UP000270296"/>
    </source>
</evidence>
<dbReference type="AlphaFoldDB" id="A0A183J5I1"/>
<accession>A0A183J5I1</accession>
<proteinExistence type="predicted"/>
<evidence type="ECO:0000313" key="2">
    <source>
        <dbReference type="EMBL" id="VDP37348.1"/>
    </source>
</evidence>
<protein>
    <submittedName>
        <fullName evidence="2 4">Uncharacterized protein</fullName>
    </submittedName>
</protein>
<reference evidence="4" key="1">
    <citation type="submission" date="2016-06" db="UniProtKB">
        <authorList>
            <consortium name="WormBaseParasite"/>
        </authorList>
    </citation>
    <scope>IDENTIFICATION</scope>
</reference>
<reference evidence="2 3" key="2">
    <citation type="submission" date="2018-11" db="EMBL/GenBank/DDBJ databases">
        <authorList>
            <consortium name="Pathogen Informatics"/>
        </authorList>
    </citation>
    <scope>NUCLEOTIDE SEQUENCE [LARGE SCALE GENOMIC DNA]</scope>
</reference>
<dbReference type="WBParaSite" id="SBAD_0001150901-mRNA-1">
    <property type="protein sequence ID" value="SBAD_0001150901-mRNA-1"/>
    <property type="gene ID" value="SBAD_0001150901"/>
</dbReference>
<gene>
    <name evidence="2" type="ORF">SBAD_LOCUS11129</name>
</gene>
<feature type="compositionally biased region" description="Acidic residues" evidence="1">
    <location>
        <begin position="102"/>
        <end position="115"/>
    </location>
</feature>
<dbReference type="Proteomes" id="UP000270296">
    <property type="component" value="Unassembled WGS sequence"/>
</dbReference>
<dbReference type="EMBL" id="UZAM01015123">
    <property type="protein sequence ID" value="VDP37348.1"/>
    <property type="molecule type" value="Genomic_DNA"/>
</dbReference>
<evidence type="ECO:0000313" key="4">
    <source>
        <dbReference type="WBParaSite" id="SBAD_0001150901-mRNA-1"/>
    </source>
</evidence>
<name>A0A183J5I1_9BILA</name>
<sequence>MTERYSVNPCTCGSAGPLPPQLTAGRLYCSVNRDPLTDEANKNMDPDKKPAADLEYGRRQSALGYRDDRRRKYGCAAGHRTANGALCCCTMHNKAALHTETEVEAEADTETETENDGGKDDGRVGKTVGADGAPDRVRLIGYVWCLVVRHHITASNQRRLINSYIAAFVTKPTTSRHFCTRPGPAPALLPYSIYGFCRRRRPALNRRRQSRTSPQFVEIQYAQKCDVSFSFVRLKALNLMYHRAFIAPGNTVRRRTAARQPLGRCRLRYVPCENIMGKNDPQQPSSFVRSVVPPLVRRRSDSQRKQTSRLVASSLPYHW</sequence>
<feature type="region of interest" description="Disordered" evidence="1">
    <location>
        <begin position="101"/>
        <end position="130"/>
    </location>
</feature>
<keyword evidence="3" id="KW-1185">Reference proteome</keyword>